<dbReference type="PROSITE" id="PS50931">
    <property type="entry name" value="HTH_LYSR"/>
    <property type="match status" value="1"/>
</dbReference>
<dbReference type="EMBL" id="WINI01000014">
    <property type="protein sequence ID" value="MQR02662.1"/>
    <property type="molecule type" value="Genomic_DNA"/>
</dbReference>
<sequence>MTSVICTVFVLASFIKLLTPYLRSLSIMSRLPPLNSLRIFTVAAQHKSFTLAAEQLHVTQGAVSRQVKLLEDWLGKNLFHRQHQSLELTEDGKVLAAGLEQAFLQMERTVNKISKIQTNQRIAINIPPTFATRLVAPRLKAFQQRFPTVDLSITNDAISQIRSSQHLDCLIVFSSVPWEKCDCELLMWESHVAVASPALWENSQAPTPGTQTLLHILNGEERLPVWENWLAAAGLTHIESRPGIAFSTLDQAINAATTATGLAVVDSAMIQKELENGQLQKFSDVELTGPYGYWFISLHHDPAKEILIKQIQQWFVGLCDGVDVAL</sequence>
<dbReference type="InterPro" id="IPR005119">
    <property type="entry name" value="LysR_subst-bd"/>
</dbReference>
<dbReference type="SUPFAM" id="SSF46785">
    <property type="entry name" value="Winged helix' DNA-binding domain"/>
    <property type="match status" value="1"/>
</dbReference>
<comment type="caution">
    <text evidence="6">The sequence shown here is derived from an EMBL/GenBank/DDBJ whole genome shotgun (WGS) entry which is preliminary data.</text>
</comment>
<evidence type="ECO:0000256" key="4">
    <source>
        <dbReference type="ARBA" id="ARBA00023163"/>
    </source>
</evidence>
<dbReference type="Gene3D" id="1.10.10.10">
    <property type="entry name" value="Winged helix-like DNA-binding domain superfamily/Winged helix DNA-binding domain"/>
    <property type="match status" value="1"/>
</dbReference>
<evidence type="ECO:0000256" key="1">
    <source>
        <dbReference type="ARBA" id="ARBA00009437"/>
    </source>
</evidence>
<gene>
    <name evidence="6" type="ORF">GEV47_18450</name>
</gene>
<evidence type="ECO:0000256" key="3">
    <source>
        <dbReference type="ARBA" id="ARBA00023125"/>
    </source>
</evidence>
<dbReference type="RefSeq" id="WP_153236291.1">
    <property type="nucleotide sequence ID" value="NZ_WINI01000014.1"/>
</dbReference>
<dbReference type="Gene3D" id="3.40.190.10">
    <property type="entry name" value="Periplasmic binding protein-like II"/>
    <property type="match status" value="2"/>
</dbReference>
<dbReference type="Proteomes" id="UP000451565">
    <property type="component" value="Unassembled WGS sequence"/>
</dbReference>
<dbReference type="PANTHER" id="PTHR30537">
    <property type="entry name" value="HTH-TYPE TRANSCRIPTIONAL REGULATOR"/>
    <property type="match status" value="1"/>
</dbReference>
<reference evidence="6 7" key="1">
    <citation type="submission" date="2019-10" db="EMBL/GenBank/DDBJ databases">
        <title>Glaciimonas soli sp. nov., a psychrophilic bacterium isolated from the forest soil of a high elevation mountain in Taiwan.</title>
        <authorList>
            <person name="Wang L.-T."/>
            <person name="Shieh W.Y."/>
        </authorList>
    </citation>
    <scope>NUCLEOTIDE SEQUENCE [LARGE SCALE GENOMIC DNA]</scope>
    <source>
        <strain evidence="6 7">GS1</strain>
    </source>
</reference>
<dbReference type="PRINTS" id="PR00039">
    <property type="entry name" value="HTHLYSR"/>
</dbReference>
<dbReference type="Pfam" id="PF00126">
    <property type="entry name" value="HTH_1"/>
    <property type="match status" value="1"/>
</dbReference>
<organism evidence="6 7">
    <name type="scientific">Glaciimonas soli</name>
    <dbReference type="NCBI Taxonomy" id="2590999"/>
    <lineage>
        <taxon>Bacteria</taxon>
        <taxon>Pseudomonadati</taxon>
        <taxon>Pseudomonadota</taxon>
        <taxon>Betaproteobacteria</taxon>
        <taxon>Burkholderiales</taxon>
        <taxon>Oxalobacteraceae</taxon>
        <taxon>Glaciimonas</taxon>
    </lineage>
</organism>
<dbReference type="AlphaFoldDB" id="A0A843YZK8"/>
<feature type="domain" description="HTH lysR-type" evidence="5">
    <location>
        <begin position="32"/>
        <end position="89"/>
    </location>
</feature>
<keyword evidence="7" id="KW-1185">Reference proteome</keyword>
<dbReference type="GO" id="GO:0043565">
    <property type="term" value="F:sequence-specific DNA binding"/>
    <property type="evidence" value="ECO:0007669"/>
    <property type="project" value="TreeGrafter"/>
</dbReference>
<evidence type="ECO:0000313" key="6">
    <source>
        <dbReference type="EMBL" id="MQR02662.1"/>
    </source>
</evidence>
<accession>A0A843YZK8</accession>
<dbReference type="PANTHER" id="PTHR30537:SF58">
    <property type="entry name" value="HTH-TYPE TRANSCRIPTIONAL REGULATOR PERR"/>
    <property type="match status" value="1"/>
</dbReference>
<dbReference type="InterPro" id="IPR036388">
    <property type="entry name" value="WH-like_DNA-bd_sf"/>
</dbReference>
<proteinExistence type="inferred from homology"/>
<dbReference type="InterPro" id="IPR036390">
    <property type="entry name" value="WH_DNA-bd_sf"/>
</dbReference>
<evidence type="ECO:0000259" key="5">
    <source>
        <dbReference type="PROSITE" id="PS50931"/>
    </source>
</evidence>
<dbReference type="FunFam" id="1.10.10.10:FF:000038">
    <property type="entry name" value="Glycine cleavage system transcriptional activator"/>
    <property type="match status" value="1"/>
</dbReference>
<dbReference type="InterPro" id="IPR000847">
    <property type="entry name" value="LysR_HTH_N"/>
</dbReference>
<dbReference type="GO" id="GO:0003700">
    <property type="term" value="F:DNA-binding transcription factor activity"/>
    <property type="evidence" value="ECO:0007669"/>
    <property type="project" value="InterPro"/>
</dbReference>
<name>A0A843YZK8_9BURK</name>
<keyword evidence="3" id="KW-0238">DNA-binding</keyword>
<keyword evidence="2" id="KW-0805">Transcription regulation</keyword>
<dbReference type="OrthoDB" id="8675247at2"/>
<dbReference type="Pfam" id="PF03466">
    <property type="entry name" value="LysR_substrate"/>
    <property type="match status" value="1"/>
</dbReference>
<dbReference type="GO" id="GO:0006351">
    <property type="term" value="P:DNA-templated transcription"/>
    <property type="evidence" value="ECO:0007669"/>
    <property type="project" value="TreeGrafter"/>
</dbReference>
<comment type="similarity">
    <text evidence="1">Belongs to the LysR transcriptional regulatory family.</text>
</comment>
<protein>
    <submittedName>
        <fullName evidence="6">LysR family transcriptional regulator</fullName>
    </submittedName>
</protein>
<dbReference type="InterPro" id="IPR058163">
    <property type="entry name" value="LysR-type_TF_proteobact-type"/>
</dbReference>
<evidence type="ECO:0000313" key="7">
    <source>
        <dbReference type="Proteomes" id="UP000451565"/>
    </source>
</evidence>
<dbReference type="SUPFAM" id="SSF53850">
    <property type="entry name" value="Periplasmic binding protein-like II"/>
    <property type="match status" value="1"/>
</dbReference>
<keyword evidence="4" id="KW-0804">Transcription</keyword>
<evidence type="ECO:0000256" key="2">
    <source>
        <dbReference type="ARBA" id="ARBA00023015"/>
    </source>
</evidence>